<feature type="domain" description="Bacterial phospholipase C C-terminal" evidence="5">
    <location>
        <begin position="511"/>
        <end position="595"/>
    </location>
</feature>
<dbReference type="InterPro" id="IPR006311">
    <property type="entry name" value="TAT_signal"/>
</dbReference>
<keyword evidence="3" id="KW-0378">Hydrolase</keyword>
<dbReference type="PROSITE" id="PS51318">
    <property type="entry name" value="TAT"/>
    <property type="match status" value="1"/>
</dbReference>
<dbReference type="Pfam" id="PF05506">
    <property type="entry name" value="PLipase_C_C"/>
    <property type="match status" value="1"/>
</dbReference>
<evidence type="ECO:0000313" key="6">
    <source>
        <dbReference type="EMBL" id="OFC70392.1"/>
    </source>
</evidence>
<reference evidence="6 7" key="1">
    <citation type="submission" date="2016-08" db="EMBL/GenBank/DDBJ databases">
        <authorList>
            <person name="Seilhamer J.J."/>
        </authorList>
    </citation>
    <scope>NUCLEOTIDE SEQUENCE [LARGE SCALE GENOMIC DNA]</scope>
    <source>
        <strain evidence="6 7">KCTC 42603</strain>
    </source>
</reference>
<dbReference type="AlphaFoldDB" id="A0A1E7ZAA9"/>
<dbReference type="Pfam" id="PF04185">
    <property type="entry name" value="Phosphoesterase"/>
    <property type="match status" value="1"/>
</dbReference>
<protein>
    <recommendedName>
        <fullName evidence="2">phospholipase C</fullName>
        <ecNumber evidence="2">3.1.4.3</ecNumber>
    </recommendedName>
</protein>
<evidence type="ECO:0000256" key="4">
    <source>
        <dbReference type="SAM" id="MobiDB-lite"/>
    </source>
</evidence>
<dbReference type="GO" id="GO:0016042">
    <property type="term" value="P:lipid catabolic process"/>
    <property type="evidence" value="ECO:0007669"/>
    <property type="project" value="InterPro"/>
</dbReference>
<dbReference type="InterPro" id="IPR017767">
    <property type="entry name" value="PC-PLC"/>
</dbReference>
<dbReference type="Proteomes" id="UP000175691">
    <property type="component" value="Unassembled WGS sequence"/>
</dbReference>
<dbReference type="Gene3D" id="3.40.720.10">
    <property type="entry name" value="Alkaline Phosphatase, subunit A"/>
    <property type="match status" value="1"/>
</dbReference>
<accession>A0A1E7ZAA9</accession>
<keyword evidence="7" id="KW-1185">Reference proteome</keyword>
<dbReference type="CDD" id="cd16014">
    <property type="entry name" value="PLC"/>
    <property type="match status" value="1"/>
</dbReference>
<dbReference type="PANTHER" id="PTHR31956">
    <property type="entry name" value="NON-SPECIFIC PHOSPHOLIPASE C4-RELATED"/>
    <property type="match status" value="1"/>
</dbReference>
<dbReference type="InterPro" id="IPR007312">
    <property type="entry name" value="Phosphoesterase"/>
</dbReference>
<sequence>MADINRRQFLAASGATGLFAAFPSIARAVSIPANVKSGSIKDVEYVVILMQENRSFDHYFGTLSGVRGFSDPYPAPAKATEKQQNRDVFLQQNTTKEGPEWVLPFPLNTRQNFAHMRVEGTPHSWPDAQDAWDHGRMSHWPDAKYLHAMGYFNRDDMPFQFALAEAFTLCDAYYCSSQTGTNTNRLFLWSGTNDGNATHGGPAIGNSHDNLPENGGYAEAYSWTTYVERLQEAGIDWTIYQDMADNFTDNPLVGFKAFQDSYAGTPDSDPELAKRALTTRALDKLRDDAANGTLPQVSYIIATAEGSEHPGPSSPAQGAAYIADVLDALTANPDVWSKTALFIMFDENDGFFDHMPPPAPPSKTTDGEIAGHSQVATDGEYHQHVSEADKSLERPDLMGNPYGLGPRVPAYVISPWSRGGFVSSEVMDHTSVIRFLEQRFGVIEPNITPWRRAVCGDFVSAFDFQTPNKGSLPVFPDPREDARLAGELPERTVPVIPGDMTMPQQEKGRRPQRPNLYDINVELETTEGALTLSFINRGSRTAVFHVYDRMDLDAIPRRFTIDATGKHNACWQAHEKNDPSKFDLQVMGPEGFHRRVCIDKTQLNQLDKLTLTANTEGCFITAYAKGYALSLNNAKLAEQPLPVGVKVPVPVDENGRYDLTLSLPGSATSFVQYAGRLPS</sequence>
<dbReference type="EC" id="3.1.4.3" evidence="2"/>
<dbReference type="NCBIfam" id="TIGR03396">
    <property type="entry name" value="PC_PLC"/>
    <property type="match status" value="1"/>
</dbReference>
<organism evidence="6 7">
    <name type="scientific">Alteromonas confluentis</name>
    <dbReference type="NCBI Taxonomy" id="1656094"/>
    <lineage>
        <taxon>Bacteria</taxon>
        <taxon>Pseudomonadati</taxon>
        <taxon>Pseudomonadota</taxon>
        <taxon>Gammaproteobacteria</taxon>
        <taxon>Alteromonadales</taxon>
        <taxon>Alteromonadaceae</taxon>
        <taxon>Alteromonas/Salinimonas group</taxon>
        <taxon>Alteromonas</taxon>
    </lineage>
</organism>
<dbReference type="PANTHER" id="PTHR31956:SF36">
    <property type="entry name" value="NON-HEMOLYTIC PHOSPHOLIPASE C"/>
    <property type="match status" value="1"/>
</dbReference>
<evidence type="ECO:0000259" key="5">
    <source>
        <dbReference type="Pfam" id="PF05506"/>
    </source>
</evidence>
<dbReference type="OrthoDB" id="9770871at2"/>
<dbReference type="EMBL" id="MDHN01000029">
    <property type="protein sequence ID" value="OFC70392.1"/>
    <property type="molecule type" value="Genomic_DNA"/>
</dbReference>
<dbReference type="GO" id="GO:0034480">
    <property type="term" value="F:phosphatidylcholine phospholipase C activity"/>
    <property type="evidence" value="ECO:0007669"/>
    <property type="project" value="UniProtKB-EC"/>
</dbReference>
<name>A0A1E7ZAA9_9ALTE</name>
<dbReference type="STRING" id="1656094.BFC18_14595"/>
<comment type="similarity">
    <text evidence="1">Belongs to the bacterial phospholipase C family.</text>
</comment>
<proteinExistence type="inferred from homology"/>
<dbReference type="RefSeq" id="WP_070126035.1">
    <property type="nucleotide sequence ID" value="NZ_MDHN01000029.1"/>
</dbReference>
<evidence type="ECO:0000313" key="7">
    <source>
        <dbReference type="Proteomes" id="UP000175691"/>
    </source>
</evidence>
<dbReference type="InterPro" id="IPR017850">
    <property type="entry name" value="Alkaline_phosphatase_core_sf"/>
</dbReference>
<evidence type="ECO:0000256" key="1">
    <source>
        <dbReference type="ARBA" id="ARBA00009717"/>
    </source>
</evidence>
<comment type="caution">
    <text evidence="6">The sequence shown here is derived from an EMBL/GenBank/DDBJ whole genome shotgun (WGS) entry which is preliminary data.</text>
</comment>
<evidence type="ECO:0000256" key="3">
    <source>
        <dbReference type="ARBA" id="ARBA00022801"/>
    </source>
</evidence>
<gene>
    <name evidence="6" type="ORF">BFC18_14595</name>
</gene>
<feature type="region of interest" description="Disordered" evidence="4">
    <location>
        <begin position="489"/>
        <end position="513"/>
    </location>
</feature>
<evidence type="ECO:0000256" key="2">
    <source>
        <dbReference type="ARBA" id="ARBA00012018"/>
    </source>
</evidence>
<dbReference type="InterPro" id="IPR008475">
    <property type="entry name" value="PLipase_C_C"/>
</dbReference>